<dbReference type="OrthoDB" id="56618at2759"/>
<dbReference type="InterPro" id="IPR032675">
    <property type="entry name" value="LRR_dom_sf"/>
</dbReference>
<dbReference type="SUPFAM" id="SSF52047">
    <property type="entry name" value="RNI-like"/>
    <property type="match status" value="1"/>
</dbReference>
<dbReference type="Proteomes" id="UP000266841">
    <property type="component" value="Unassembled WGS sequence"/>
</dbReference>
<dbReference type="PANTHER" id="PTHR46761:SF2">
    <property type="entry name" value="RAN GTPASE-ACTIVATING PROTEIN 1"/>
    <property type="match status" value="1"/>
</dbReference>
<dbReference type="eggNOG" id="ENOG502R6KW">
    <property type="taxonomic scope" value="Eukaryota"/>
</dbReference>
<gene>
    <name evidence="2" type="ORF">THAOC_26591</name>
</gene>
<organism evidence="2 3">
    <name type="scientific">Thalassiosira oceanica</name>
    <name type="common">Marine diatom</name>
    <dbReference type="NCBI Taxonomy" id="159749"/>
    <lineage>
        <taxon>Eukaryota</taxon>
        <taxon>Sar</taxon>
        <taxon>Stramenopiles</taxon>
        <taxon>Ochrophyta</taxon>
        <taxon>Bacillariophyta</taxon>
        <taxon>Coscinodiscophyceae</taxon>
        <taxon>Thalassiosirophycidae</taxon>
        <taxon>Thalassiosirales</taxon>
        <taxon>Thalassiosiraceae</taxon>
        <taxon>Thalassiosira</taxon>
    </lineage>
</organism>
<evidence type="ECO:0000313" key="3">
    <source>
        <dbReference type="Proteomes" id="UP000266841"/>
    </source>
</evidence>
<sequence>MSDPGLSEKRRKLDGAPSPRLCGGHASAADDRPISLADLRSILDERDRQTKELIDRRDEELRALVGERDREHEAKSAELQEQIDSLLGFIQELMTNQDWYKNGSWKYPISLTNIGMSKWLALGFDDDDARAANIIAQEITGTTKDLRVGDSRVNIYNDATEGVLPYHKVLLPHWRELCSAICLSNRISYFSIAKVQFNASVMQLIERALRNKDSLLMFLLESNHFDDTERGVSFATNIIKSNTMMKKFYWHGNVISDNDATSGLIDALVRHPNVKKLTLSHALQEADSYDIVKNLFVNRKKFHSINIEGNDIRTQGDSTISDFLATNPHLQKLKLGSNCFSDADAMLFANALRTNNNLEFLDITDNVEITNVGHEELRAALFDYNPSDVGRTILNAVSDSNQTCRIKGLVSSLGCDYELNHQGGYQANKRAKLYSVFYYGNETGTNTQILRTQLPQDEKTMKLVPMILSSVNEVPAGLEEAHTERSPLSIVFEIVSGWNIPEMFQYVFRGVEVEGCGLKDLNGFFRYAGYHYERPMYCRTAQFEGAARVFTLHRSRWMEDIVRWNISICPVNGKPGTDEDVTFYNAYSVKSKIYPAKRGWVCTSEGERVKPPPTLKLLFDTDDED</sequence>
<dbReference type="GO" id="GO:0005096">
    <property type="term" value="F:GTPase activator activity"/>
    <property type="evidence" value="ECO:0007669"/>
    <property type="project" value="InterPro"/>
</dbReference>
<evidence type="ECO:0000256" key="1">
    <source>
        <dbReference type="SAM" id="MobiDB-lite"/>
    </source>
</evidence>
<dbReference type="SMART" id="SM00368">
    <property type="entry name" value="LRR_RI"/>
    <property type="match status" value="1"/>
</dbReference>
<keyword evidence="3" id="KW-1185">Reference proteome</keyword>
<proteinExistence type="predicted"/>
<feature type="compositionally biased region" description="Basic and acidic residues" evidence="1">
    <location>
        <begin position="1"/>
        <end position="14"/>
    </location>
</feature>
<dbReference type="Gene3D" id="3.80.10.10">
    <property type="entry name" value="Ribonuclease Inhibitor"/>
    <property type="match status" value="1"/>
</dbReference>
<evidence type="ECO:0000313" key="2">
    <source>
        <dbReference type="EMBL" id="EJK53886.1"/>
    </source>
</evidence>
<accession>K0RYF4</accession>
<dbReference type="InterPro" id="IPR001611">
    <property type="entry name" value="Leu-rich_rpt"/>
</dbReference>
<dbReference type="InterPro" id="IPR045203">
    <property type="entry name" value="RanGAP1/2"/>
</dbReference>
<dbReference type="Pfam" id="PF13516">
    <property type="entry name" value="LRR_6"/>
    <property type="match status" value="2"/>
</dbReference>
<name>K0RYF4_THAOC</name>
<reference evidence="2 3" key="1">
    <citation type="journal article" date="2012" name="Genome Biol.">
        <title>Genome and low-iron response of an oceanic diatom adapted to chronic iron limitation.</title>
        <authorList>
            <person name="Lommer M."/>
            <person name="Specht M."/>
            <person name="Roy A.S."/>
            <person name="Kraemer L."/>
            <person name="Andreson R."/>
            <person name="Gutowska M.A."/>
            <person name="Wolf J."/>
            <person name="Bergner S.V."/>
            <person name="Schilhabel M.B."/>
            <person name="Klostermeier U.C."/>
            <person name="Beiko R.G."/>
            <person name="Rosenstiel P."/>
            <person name="Hippler M."/>
            <person name="Laroche J."/>
        </authorList>
    </citation>
    <scope>NUCLEOTIDE SEQUENCE [LARGE SCALE GENOMIC DNA]</scope>
    <source>
        <strain evidence="2 3">CCMP1005</strain>
    </source>
</reference>
<dbReference type="AlphaFoldDB" id="K0RYF4"/>
<dbReference type="EMBL" id="AGNL01036816">
    <property type="protein sequence ID" value="EJK53886.1"/>
    <property type="molecule type" value="Genomic_DNA"/>
</dbReference>
<comment type="caution">
    <text evidence="2">The sequence shown here is derived from an EMBL/GenBank/DDBJ whole genome shotgun (WGS) entry which is preliminary data.</text>
</comment>
<protein>
    <submittedName>
        <fullName evidence="2">Uncharacterized protein</fullName>
    </submittedName>
</protein>
<dbReference type="PANTHER" id="PTHR46761">
    <property type="entry name" value="RAN GTPASE-ACTIVATING PROTEIN 1"/>
    <property type="match status" value="1"/>
</dbReference>
<feature type="region of interest" description="Disordered" evidence="1">
    <location>
        <begin position="1"/>
        <end position="29"/>
    </location>
</feature>